<name>A0A0E9PHJ5_ANGAN</name>
<proteinExistence type="predicted"/>
<evidence type="ECO:0000313" key="1">
    <source>
        <dbReference type="EMBL" id="JAH04009.1"/>
    </source>
</evidence>
<dbReference type="AlphaFoldDB" id="A0A0E9PHJ5"/>
<protein>
    <submittedName>
        <fullName evidence="1">Uncharacterized protein</fullName>
    </submittedName>
</protein>
<reference evidence="1" key="1">
    <citation type="submission" date="2014-11" db="EMBL/GenBank/DDBJ databases">
        <authorList>
            <person name="Amaro Gonzalez C."/>
        </authorList>
    </citation>
    <scope>NUCLEOTIDE SEQUENCE</scope>
</reference>
<organism evidence="1">
    <name type="scientific">Anguilla anguilla</name>
    <name type="common">European freshwater eel</name>
    <name type="synonym">Muraena anguilla</name>
    <dbReference type="NCBI Taxonomy" id="7936"/>
    <lineage>
        <taxon>Eukaryota</taxon>
        <taxon>Metazoa</taxon>
        <taxon>Chordata</taxon>
        <taxon>Craniata</taxon>
        <taxon>Vertebrata</taxon>
        <taxon>Euteleostomi</taxon>
        <taxon>Actinopterygii</taxon>
        <taxon>Neopterygii</taxon>
        <taxon>Teleostei</taxon>
        <taxon>Anguilliformes</taxon>
        <taxon>Anguillidae</taxon>
        <taxon>Anguilla</taxon>
    </lineage>
</organism>
<dbReference type="EMBL" id="GBXM01104568">
    <property type="protein sequence ID" value="JAH04009.1"/>
    <property type="molecule type" value="Transcribed_RNA"/>
</dbReference>
<accession>A0A0E9PHJ5</accession>
<sequence length="42" mass="4845">MTMLCSSITHPLGYLIHYLFLELGRQETAGCVQFIPVFTFYC</sequence>
<reference evidence="1" key="2">
    <citation type="journal article" date="2015" name="Fish Shellfish Immunol.">
        <title>Early steps in the European eel (Anguilla anguilla)-Vibrio vulnificus interaction in the gills: Role of the RtxA13 toxin.</title>
        <authorList>
            <person name="Callol A."/>
            <person name="Pajuelo D."/>
            <person name="Ebbesson L."/>
            <person name="Teles M."/>
            <person name="MacKenzie S."/>
            <person name="Amaro C."/>
        </authorList>
    </citation>
    <scope>NUCLEOTIDE SEQUENCE</scope>
</reference>